<dbReference type="Proteomes" id="UP001148838">
    <property type="component" value="Unassembled WGS sequence"/>
</dbReference>
<dbReference type="EMBL" id="JAJSOF020000038">
    <property type="protein sequence ID" value="KAJ4427557.1"/>
    <property type="molecule type" value="Genomic_DNA"/>
</dbReference>
<organism evidence="1 2">
    <name type="scientific">Periplaneta americana</name>
    <name type="common">American cockroach</name>
    <name type="synonym">Blatta americana</name>
    <dbReference type="NCBI Taxonomy" id="6978"/>
    <lineage>
        <taxon>Eukaryota</taxon>
        <taxon>Metazoa</taxon>
        <taxon>Ecdysozoa</taxon>
        <taxon>Arthropoda</taxon>
        <taxon>Hexapoda</taxon>
        <taxon>Insecta</taxon>
        <taxon>Pterygota</taxon>
        <taxon>Neoptera</taxon>
        <taxon>Polyneoptera</taxon>
        <taxon>Dictyoptera</taxon>
        <taxon>Blattodea</taxon>
        <taxon>Blattoidea</taxon>
        <taxon>Blattidae</taxon>
        <taxon>Blattinae</taxon>
        <taxon>Periplaneta</taxon>
    </lineage>
</organism>
<name>A0ABQ8S0Q0_PERAM</name>
<gene>
    <name evidence="1" type="ORF">ANN_25205</name>
</gene>
<comment type="caution">
    <text evidence="1">The sequence shown here is derived from an EMBL/GenBank/DDBJ whole genome shotgun (WGS) entry which is preliminary data.</text>
</comment>
<keyword evidence="2" id="KW-1185">Reference proteome</keyword>
<accession>A0ABQ8S0Q0</accession>
<reference evidence="1 2" key="1">
    <citation type="journal article" date="2022" name="Allergy">
        <title>Genome assembly and annotation of Periplaneta americana reveal a comprehensive cockroach allergen profile.</title>
        <authorList>
            <person name="Wang L."/>
            <person name="Xiong Q."/>
            <person name="Saelim N."/>
            <person name="Wang L."/>
            <person name="Nong W."/>
            <person name="Wan A.T."/>
            <person name="Shi M."/>
            <person name="Liu X."/>
            <person name="Cao Q."/>
            <person name="Hui J.H.L."/>
            <person name="Sookrung N."/>
            <person name="Leung T.F."/>
            <person name="Tungtrongchitr A."/>
            <person name="Tsui S.K.W."/>
        </authorList>
    </citation>
    <scope>NUCLEOTIDE SEQUENCE [LARGE SCALE GENOMIC DNA]</scope>
    <source>
        <strain evidence="1">PWHHKU_190912</strain>
    </source>
</reference>
<sequence>MATHPKHNHIVIDTAGSLGKADLQIFTDGSKTDHHVGAGMVVMKNSTEIHSEIRRLGLDCSSSKLNFLG</sequence>
<proteinExistence type="predicted"/>
<protein>
    <submittedName>
        <fullName evidence="1">Uncharacterized protein</fullName>
    </submittedName>
</protein>
<evidence type="ECO:0000313" key="2">
    <source>
        <dbReference type="Proteomes" id="UP001148838"/>
    </source>
</evidence>
<evidence type="ECO:0000313" key="1">
    <source>
        <dbReference type="EMBL" id="KAJ4427557.1"/>
    </source>
</evidence>